<dbReference type="SUPFAM" id="SSF53756">
    <property type="entry name" value="UDP-Glycosyltransferase/glycogen phosphorylase"/>
    <property type="match status" value="1"/>
</dbReference>
<dbReference type="PANTHER" id="PTHR30160:SF21">
    <property type="entry name" value="LIPOPOLYSACCHARIDE CORE HEPTOSYLTRANSFERASE OPSX"/>
    <property type="match status" value="1"/>
</dbReference>
<keyword evidence="1" id="KW-0328">Glycosyltransferase</keyword>
<dbReference type="GO" id="GO:0009244">
    <property type="term" value="P:lipopolysaccharide core region biosynthetic process"/>
    <property type="evidence" value="ECO:0007669"/>
    <property type="project" value="TreeGrafter"/>
</dbReference>
<gene>
    <name evidence="3" type="ORF">JCM19231_3801</name>
</gene>
<keyword evidence="4" id="KW-1185">Reference proteome</keyword>
<dbReference type="Gene3D" id="3.40.50.2000">
    <property type="entry name" value="Glycogen Phosphorylase B"/>
    <property type="match status" value="1"/>
</dbReference>
<comment type="caution">
    <text evidence="3">The sequence shown here is derived from an EMBL/GenBank/DDBJ whole genome shotgun (WGS) entry which is preliminary data.</text>
</comment>
<evidence type="ECO:0000256" key="2">
    <source>
        <dbReference type="ARBA" id="ARBA00022679"/>
    </source>
</evidence>
<dbReference type="GO" id="GO:0005829">
    <property type="term" value="C:cytosol"/>
    <property type="evidence" value="ECO:0007669"/>
    <property type="project" value="TreeGrafter"/>
</dbReference>
<name>A0A0B8NU86_9VIBR</name>
<dbReference type="CDD" id="cd03789">
    <property type="entry name" value="GT9_LPS_heptosyltransferase"/>
    <property type="match status" value="1"/>
</dbReference>
<sequence>MSLFSCAPKSLCILRLSAIGDVCNTIAVIQGIQQHWPQTKITWITGKIEAQLLQAVENIEVIVFDKNKGIQAYLALWKSLKGREFDALLHMQYAIRASVATLGIKSKYKLGFDKKRSQDFQTLFTNHKVKSPESMHVLDGLMAFSSKLGVPSIKLLGHWPTRLLTVIGQKNS</sequence>
<organism evidence="3 4">
    <name type="scientific">Vibrio ishigakensis</name>
    <dbReference type="NCBI Taxonomy" id="1481914"/>
    <lineage>
        <taxon>Bacteria</taxon>
        <taxon>Pseudomonadati</taxon>
        <taxon>Pseudomonadota</taxon>
        <taxon>Gammaproteobacteria</taxon>
        <taxon>Vibrionales</taxon>
        <taxon>Vibrionaceae</taxon>
        <taxon>Vibrio</taxon>
    </lineage>
</organism>
<dbReference type="Pfam" id="PF01075">
    <property type="entry name" value="Glyco_transf_9"/>
    <property type="match status" value="1"/>
</dbReference>
<dbReference type="GO" id="GO:0008713">
    <property type="term" value="F:ADP-heptose-lipopolysaccharide heptosyltransferase activity"/>
    <property type="evidence" value="ECO:0007669"/>
    <property type="project" value="TreeGrafter"/>
</dbReference>
<accession>A0A0B8NU86</accession>
<keyword evidence="2 3" id="KW-0808">Transferase</keyword>
<evidence type="ECO:0000313" key="3">
    <source>
        <dbReference type="EMBL" id="GAM54713.1"/>
    </source>
</evidence>
<evidence type="ECO:0000256" key="1">
    <source>
        <dbReference type="ARBA" id="ARBA00022676"/>
    </source>
</evidence>
<dbReference type="Proteomes" id="UP000031671">
    <property type="component" value="Unassembled WGS sequence"/>
</dbReference>
<dbReference type="AlphaFoldDB" id="A0A0B8NU86"/>
<dbReference type="FunFam" id="3.40.50.2000:FF:000164">
    <property type="entry name" value="Lipopolysaccharide heptosyltransferase I"/>
    <property type="match status" value="1"/>
</dbReference>
<proteinExistence type="predicted"/>
<dbReference type="PANTHER" id="PTHR30160">
    <property type="entry name" value="TETRAACYLDISACCHARIDE 4'-KINASE-RELATED"/>
    <property type="match status" value="1"/>
</dbReference>
<dbReference type="EMBL" id="BBRZ01000006">
    <property type="protein sequence ID" value="GAM54713.1"/>
    <property type="molecule type" value="Genomic_DNA"/>
</dbReference>
<evidence type="ECO:0000313" key="4">
    <source>
        <dbReference type="Proteomes" id="UP000031671"/>
    </source>
</evidence>
<reference evidence="3 4" key="1">
    <citation type="submission" date="2015-01" db="EMBL/GenBank/DDBJ databases">
        <title>Vibrio sp. C1 JCM 19231 whole genome shotgun sequence.</title>
        <authorList>
            <person name="Sawabe T."/>
            <person name="Meirelles P."/>
            <person name="Feng G."/>
            <person name="Sayaka M."/>
            <person name="Hattori M."/>
            <person name="Ohkuma M."/>
        </authorList>
    </citation>
    <scope>NUCLEOTIDE SEQUENCE [LARGE SCALE GENOMIC DNA]</scope>
    <source>
        <strain evidence="4">JCM 19231</strain>
    </source>
</reference>
<reference evidence="3 4" key="2">
    <citation type="submission" date="2015-01" db="EMBL/GenBank/DDBJ databases">
        <authorList>
            <consortium name="NBRP consortium"/>
            <person name="Sawabe T."/>
            <person name="Meirelles P."/>
            <person name="Feng G."/>
            <person name="Sayaka M."/>
            <person name="Hattori M."/>
            <person name="Ohkuma M."/>
        </authorList>
    </citation>
    <scope>NUCLEOTIDE SEQUENCE [LARGE SCALE GENOMIC DNA]</scope>
    <source>
        <strain evidence="4">JCM 19231</strain>
    </source>
</reference>
<dbReference type="InterPro" id="IPR051199">
    <property type="entry name" value="LPS_LOS_Heptosyltrfase"/>
</dbReference>
<protein>
    <submittedName>
        <fullName evidence="3">Lipopolysaccharide heptosyltransferase I</fullName>
    </submittedName>
</protein>
<dbReference type="InterPro" id="IPR002201">
    <property type="entry name" value="Glyco_trans_9"/>
</dbReference>